<accession>A0ABQ9HC19</accession>
<comment type="caution">
    <text evidence="2">The sequence shown here is derived from an EMBL/GenBank/DDBJ whole genome shotgun (WGS) entry which is preliminary data.</text>
</comment>
<dbReference type="EMBL" id="JARBHB010000006">
    <property type="protein sequence ID" value="KAJ8881880.1"/>
    <property type="molecule type" value="Genomic_DNA"/>
</dbReference>
<name>A0ABQ9HC19_9NEOP</name>
<organism evidence="2 3">
    <name type="scientific">Dryococelus australis</name>
    <dbReference type="NCBI Taxonomy" id="614101"/>
    <lineage>
        <taxon>Eukaryota</taxon>
        <taxon>Metazoa</taxon>
        <taxon>Ecdysozoa</taxon>
        <taxon>Arthropoda</taxon>
        <taxon>Hexapoda</taxon>
        <taxon>Insecta</taxon>
        <taxon>Pterygota</taxon>
        <taxon>Neoptera</taxon>
        <taxon>Polyneoptera</taxon>
        <taxon>Phasmatodea</taxon>
        <taxon>Verophasmatodea</taxon>
        <taxon>Anareolatae</taxon>
        <taxon>Phasmatidae</taxon>
        <taxon>Eurycanthinae</taxon>
        <taxon>Dryococelus</taxon>
    </lineage>
</organism>
<sequence length="407" mass="44619">MPLVGGFSRGSPVPPTPLHTSAAPYSPQSPSSALKTSMLRAVQISPLLIQTRSVGMDVNKDLFWHFSITEISNRQFRRFEVNFISISSPAVNFNGATVVCCDLRSDLGSSFEPRWCNRASVVRLQFQWTARLKHVVMRPVDFESAHFTVNSLYRQCQRAAVVQWLDYSPLTKANRVQYPGGVAPGFSHVGIVTFDGLSRGSPVSPALAFRRCSILASLHSHWPSRCRYQESPAQFFSLTRMSKSVSGEFRVPSKRPARLPPMAIRVQSPAGSLRIFACGNRAGRCRWSAGFLGDLPFPPPLHSGAAPYSTSIALIGSEHLDVKSRPNLFTHSFIHSRIWSLPRGLKDSVIASLVLPVSTPPPPLPTKPTVTSAATTSWGVVLPHRVASSTSSGSVPYSPITADIFRW</sequence>
<feature type="region of interest" description="Disordered" evidence="1">
    <location>
        <begin position="1"/>
        <end position="29"/>
    </location>
</feature>
<dbReference type="Proteomes" id="UP001159363">
    <property type="component" value="Chromosome 5"/>
</dbReference>
<keyword evidence="3" id="KW-1185">Reference proteome</keyword>
<proteinExistence type="predicted"/>
<gene>
    <name evidence="2" type="ORF">PR048_018366</name>
</gene>
<evidence type="ECO:0000256" key="1">
    <source>
        <dbReference type="SAM" id="MobiDB-lite"/>
    </source>
</evidence>
<evidence type="ECO:0000313" key="3">
    <source>
        <dbReference type="Proteomes" id="UP001159363"/>
    </source>
</evidence>
<reference evidence="2 3" key="1">
    <citation type="submission" date="2023-02" db="EMBL/GenBank/DDBJ databases">
        <title>LHISI_Scaffold_Assembly.</title>
        <authorList>
            <person name="Stuart O.P."/>
            <person name="Cleave R."/>
            <person name="Magrath M.J.L."/>
            <person name="Mikheyev A.S."/>
        </authorList>
    </citation>
    <scope>NUCLEOTIDE SEQUENCE [LARGE SCALE GENOMIC DNA]</scope>
    <source>
        <strain evidence="2">Daus_M_001</strain>
        <tissue evidence="2">Leg muscle</tissue>
    </source>
</reference>
<evidence type="ECO:0000313" key="2">
    <source>
        <dbReference type="EMBL" id="KAJ8881880.1"/>
    </source>
</evidence>
<protein>
    <submittedName>
        <fullName evidence="2">Uncharacterized protein</fullName>
    </submittedName>
</protein>